<feature type="domain" description="EamA" evidence="4">
    <location>
        <begin position="10"/>
        <end position="138"/>
    </location>
</feature>
<gene>
    <name evidence="5" type="ORF">CYL18_09910</name>
</gene>
<feature type="transmembrane region" description="Helical" evidence="3">
    <location>
        <begin position="98"/>
        <end position="116"/>
    </location>
</feature>
<evidence type="ECO:0000256" key="2">
    <source>
        <dbReference type="ARBA" id="ARBA00007362"/>
    </source>
</evidence>
<feature type="domain" description="EamA" evidence="4">
    <location>
        <begin position="151"/>
        <end position="284"/>
    </location>
</feature>
<dbReference type="InterPro" id="IPR000620">
    <property type="entry name" value="EamA_dom"/>
</dbReference>
<comment type="caution">
    <text evidence="5">The sequence shown here is derived from an EMBL/GenBank/DDBJ whole genome shotgun (WGS) entry which is preliminary data.</text>
</comment>
<keyword evidence="6" id="KW-1185">Reference proteome</keyword>
<dbReference type="SUPFAM" id="SSF103481">
    <property type="entry name" value="Multidrug resistance efflux transporter EmrE"/>
    <property type="match status" value="2"/>
</dbReference>
<dbReference type="GO" id="GO:0016020">
    <property type="term" value="C:membrane"/>
    <property type="evidence" value="ECO:0007669"/>
    <property type="project" value="InterPro"/>
</dbReference>
<feature type="transmembrane region" description="Helical" evidence="3">
    <location>
        <begin position="212"/>
        <end position="231"/>
    </location>
</feature>
<comment type="similarity">
    <text evidence="2">Belongs to the EamA transporter family.</text>
</comment>
<dbReference type="PANTHER" id="PTHR22911:SF76">
    <property type="entry name" value="EAMA DOMAIN-CONTAINING PROTEIN"/>
    <property type="match status" value="1"/>
</dbReference>
<feature type="transmembrane region" description="Helical" evidence="3">
    <location>
        <begin position="65"/>
        <end position="86"/>
    </location>
</feature>
<evidence type="ECO:0000256" key="1">
    <source>
        <dbReference type="ARBA" id="ARBA00004127"/>
    </source>
</evidence>
<protein>
    <submittedName>
        <fullName evidence="5">EamA family transporter</fullName>
    </submittedName>
</protein>
<feature type="transmembrane region" description="Helical" evidence="3">
    <location>
        <begin position="181"/>
        <end position="200"/>
    </location>
</feature>
<name>A0A2S7MZB3_9BACI</name>
<evidence type="ECO:0000259" key="4">
    <source>
        <dbReference type="Pfam" id="PF00892"/>
    </source>
</evidence>
<evidence type="ECO:0000256" key="3">
    <source>
        <dbReference type="SAM" id="Phobius"/>
    </source>
</evidence>
<comment type="subcellular location">
    <subcellularLocation>
        <location evidence="1">Endomembrane system</location>
        <topology evidence="1">Multi-pass membrane protein</topology>
    </subcellularLocation>
</comment>
<dbReference type="Pfam" id="PF00892">
    <property type="entry name" value="EamA"/>
    <property type="match status" value="2"/>
</dbReference>
<dbReference type="OrthoDB" id="9790852at2"/>
<evidence type="ECO:0000313" key="5">
    <source>
        <dbReference type="EMBL" id="PQD95093.1"/>
    </source>
</evidence>
<feature type="transmembrane region" description="Helical" evidence="3">
    <location>
        <begin position="9"/>
        <end position="28"/>
    </location>
</feature>
<feature type="transmembrane region" description="Helical" evidence="3">
    <location>
        <begin position="243"/>
        <end position="262"/>
    </location>
</feature>
<evidence type="ECO:0000313" key="6">
    <source>
        <dbReference type="Proteomes" id="UP000239663"/>
    </source>
</evidence>
<dbReference type="RefSeq" id="WP_104849353.1">
    <property type="nucleotide sequence ID" value="NZ_PKOZ01000005.1"/>
</dbReference>
<dbReference type="AlphaFoldDB" id="A0A2S7MZB3"/>
<organism evidence="5 6">
    <name type="scientific">Pradoshia eiseniae</name>
    <dbReference type="NCBI Taxonomy" id="2064768"/>
    <lineage>
        <taxon>Bacteria</taxon>
        <taxon>Bacillati</taxon>
        <taxon>Bacillota</taxon>
        <taxon>Bacilli</taxon>
        <taxon>Bacillales</taxon>
        <taxon>Bacillaceae</taxon>
        <taxon>Pradoshia</taxon>
    </lineage>
</organism>
<reference evidence="5 6" key="1">
    <citation type="submission" date="2017-12" db="EMBL/GenBank/DDBJ databases">
        <title>Taxonomic description and draft genome of Pradoshia cofamensis Gen. nov., sp. nov., a thermotolerant bacillale isolated from anterior gut of earthworm Eisenia fetida.</title>
        <authorList>
            <person name="Saha T."/>
            <person name="Chakraborty R."/>
        </authorList>
    </citation>
    <scope>NUCLEOTIDE SEQUENCE [LARGE SCALE GENOMIC DNA]</scope>
    <source>
        <strain evidence="5 6">EAG3</strain>
    </source>
</reference>
<feature type="transmembrane region" description="Helical" evidence="3">
    <location>
        <begin position="268"/>
        <end position="287"/>
    </location>
</feature>
<feature type="transmembrane region" description="Helical" evidence="3">
    <location>
        <begin position="34"/>
        <end position="53"/>
    </location>
</feature>
<dbReference type="Proteomes" id="UP000239663">
    <property type="component" value="Unassembled WGS sequence"/>
</dbReference>
<proteinExistence type="inferred from homology"/>
<keyword evidence="3" id="KW-0812">Transmembrane</keyword>
<keyword evidence="3" id="KW-0472">Membrane</keyword>
<keyword evidence="3" id="KW-1133">Transmembrane helix</keyword>
<accession>A0A2S7MZB3</accession>
<feature type="transmembrane region" description="Helical" evidence="3">
    <location>
        <begin position="123"/>
        <end position="143"/>
    </location>
</feature>
<dbReference type="PANTHER" id="PTHR22911">
    <property type="entry name" value="ACYL-MALONYL CONDENSING ENZYME-RELATED"/>
    <property type="match status" value="1"/>
</dbReference>
<dbReference type="EMBL" id="PKOZ01000005">
    <property type="protein sequence ID" value="PQD95093.1"/>
    <property type="molecule type" value="Genomic_DNA"/>
</dbReference>
<dbReference type="InterPro" id="IPR037185">
    <property type="entry name" value="EmrE-like"/>
</dbReference>
<feature type="transmembrane region" description="Helical" evidence="3">
    <location>
        <begin position="149"/>
        <end position="169"/>
    </location>
</feature>
<sequence length="301" mass="32915">MKNITYKPYMAIAIGVAAISFSAILVRYSNASSGVMAFYRLFFSSLLLLPIFLRGPIKEVGNFSFREWVFSAVSGVFLAFHFILWFESLRYTSVASSTVLVTMQPLFAFVGAFFLFKERVTVAVLASVILAISGSIIIGAGDFTAKGAALYGDVLALLSCALITAYFMIGQVLRRKVGLTAYTFTVYSLSAAVLGVYVWVKGESFGPYPGVEWGIFLLLAVIPTLFGHSLLNWALGWVSSTTISMAILFEPVGASVLAYYLFHEHISSTQAIGSLLILLGLSFFIIMSNRSRESSINQEHI</sequence>